<proteinExistence type="predicted"/>
<sequence>MKVTLILDPLDSRIGHIQFPRTKLAKAKQMATREEEKKVKNEGNILRMEMVLVCATAIQQPEDRHRALRRAAGVEPIPRRCPEVTLSDMEKTDPARPQNGGEVVICANCKERERKRNDRKKKRTDDEEEWDGYGDHRIIMINEKQYKEFKPVETSDLKLSPQAKQVDFAMRIACYCRHQEDKSPVGYRVIFTFKDSAGQLVAQCVSDTLQVTDDHKNKEGPERPRPLTIPPQPQQDFLPMQYAPYTYGMGGQYPVAFNATSQPASPLMPAFQSPISPMQGQFSPVGTPSFVPVNRPSFSGAVTAPIIPQYVGHQQPFSIPMTSPTSQVAQGTQYIPRVHSMSSFNFTAPMSYAMSDPVYHSEPASASGTPYNLSRPASPQWEQNVKKKPMLGYGSGFY</sequence>
<gene>
    <name evidence="3" type="ORF">BDV95DRAFT_478604</name>
</gene>
<feature type="domain" description="SPT23/MGA2-like DNA-binding" evidence="2">
    <location>
        <begin position="101"/>
        <end position="216"/>
    </location>
</feature>
<dbReference type="EMBL" id="JAADJZ010000001">
    <property type="protein sequence ID" value="KAF2878289.1"/>
    <property type="molecule type" value="Genomic_DNA"/>
</dbReference>
<dbReference type="Pfam" id="PF25603">
    <property type="entry name" value="SPT23_MGA2_DBD"/>
    <property type="match status" value="1"/>
</dbReference>
<dbReference type="AlphaFoldDB" id="A0A7C8IFF0"/>
<feature type="region of interest" description="Disordered" evidence="1">
    <location>
        <begin position="211"/>
        <end position="234"/>
    </location>
</feature>
<evidence type="ECO:0000256" key="1">
    <source>
        <dbReference type="SAM" id="MobiDB-lite"/>
    </source>
</evidence>
<evidence type="ECO:0000259" key="2">
    <source>
        <dbReference type="Pfam" id="PF25603"/>
    </source>
</evidence>
<protein>
    <recommendedName>
        <fullName evidence="2">SPT23/MGA2-like DNA-binding domain-containing protein</fullName>
    </recommendedName>
</protein>
<dbReference type="InterPro" id="IPR057962">
    <property type="entry name" value="SPT23_MGA2_DBD"/>
</dbReference>
<keyword evidence="4" id="KW-1185">Reference proteome</keyword>
<evidence type="ECO:0000313" key="4">
    <source>
        <dbReference type="Proteomes" id="UP000481861"/>
    </source>
</evidence>
<evidence type="ECO:0000313" key="3">
    <source>
        <dbReference type="EMBL" id="KAF2878289.1"/>
    </source>
</evidence>
<reference evidence="3 4" key="1">
    <citation type="submission" date="2020-01" db="EMBL/GenBank/DDBJ databases">
        <authorList>
            <consortium name="DOE Joint Genome Institute"/>
            <person name="Haridas S."/>
            <person name="Albert R."/>
            <person name="Binder M."/>
            <person name="Bloem J."/>
            <person name="Labutti K."/>
            <person name="Salamov A."/>
            <person name="Andreopoulos B."/>
            <person name="Baker S.E."/>
            <person name="Barry K."/>
            <person name="Bills G."/>
            <person name="Bluhm B.H."/>
            <person name="Cannon C."/>
            <person name="Castanera R."/>
            <person name="Culley D.E."/>
            <person name="Daum C."/>
            <person name="Ezra D."/>
            <person name="Gonzalez J.B."/>
            <person name="Henrissat B."/>
            <person name="Kuo A."/>
            <person name="Liang C."/>
            <person name="Lipzen A."/>
            <person name="Lutzoni F."/>
            <person name="Magnuson J."/>
            <person name="Mondo S."/>
            <person name="Nolan M."/>
            <person name="Ohm R."/>
            <person name="Pangilinan J."/>
            <person name="Park H.-J.H."/>
            <person name="Ramirez L."/>
            <person name="Alfaro M."/>
            <person name="Sun H."/>
            <person name="Tritt A."/>
            <person name="Yoshinaga Y."/>
            <person name="Zwiers L.-H.L."/>
            <person name="Turgeon B.G."/>
            <person name="Goodwin S.B."/>
            <person name="Spatafora J.W."/>
            <person name="Crous P.W."/>
            <person name="Grigoriev I.V."/>
        </authorList>
    </citation>
    <scope>NUCLEOTIDE SEQUENCE [LARGE SCALE GENOMIC DNA]</scope>
    <source>
        <strain evidence="3 4">CBS 611.86</strain>
    </source>
</reference>
<dbReference type="Proteomes" id="UP000481861">
    <property type="component" value="Unassembled WGS sequence"/>
</dbReference>
<organism evidence="3 4">
    <name type="scientific">Massariosphaeria phaeospora</name>
    <dbReference type="NCBI Taxonomy" id="100035"/>
    <lineage>
        <taxon>Eukaryota</taxon>
        <taxon>Fungi</taxon>
        <taxon>Dikarya</taxon>
        <taxon>Ascomycota</taxon>
        <taxon>Pezizomycotina</taxon>
        <taxon>Dothideomycetes</taxon>
        <taxon>Pleosporomycetidae</taxon>
        <taxon>Pleosporales</taxon>
        <taxon>Pleosporales incertae sedis</taxon>
        <taxon>Massariosphaeria</taxon>
    </lineage>
</organism>
<accession>A0A7C8IFF0</accession>
<name>A0A7C8IFF0_9PLEO</name>
<dbReference type="OrthoDB" id="71307at2759"/>
<feature type="compositionally biased region" description="Basic and acidic residues" evidence="1">
    <location>
        <begin position="212"/>
        <end position="225"/>
    </location>
</feature>
<comment type="caution">
    <text evidence="3">The sequence shown here is derived from an EMBL/GenBank/DDBJ whole genome shotgun (WGS) entry which is preliminary data.</text>
</comment>